<proteinExistence type="predicted"/>
<organism evidence="1 2">
    <name type="scientific">Rubritalea tangerina</name>
    <dbReference type="NCBI Taxonomy" id="430798"/>
    <lineage>
        <taxon>Bacteria</taxon>
        <taxon>Pseudomonadati</taxon>
        <taxon>Verrucomicrobiota</taxon>
        <taxon>Verrucomicrobiia</taxon>
        <taxon>Verrucomicrobiales</taxon>
        <taxon>Rubritaleaceae</taxon>
        <taxon>Rubritalea</taxon>
    </lineage>
</organism>
<evidence type="ECO:0000313" key="1">
    <source>
        <dbReference type="EMBL" id="MFD2158419.1"/>
    </source>
</evidence>
<dbReference type="Gene3D" id="3.90.1720.10">
    <property type="entry name" value="endopeptidase domain like (from Nostoc punctiforme)"/>
    <property type="match status" value="1"/>
</dbReference>
<dbReference type="Proteomes" id="UP001597389">
    <property type="component" value="Unassembled WGS sequence"/>
</dbReference>
<accession>A0ABW4Z8W3</accession>
<protein>
    <submittedName>
        <fullName evidence="1">YiiX/YebB-like N1pC/P60 family cysteine hydrolase</fullName>
    </submittedName>
</protein>
<name>A0ABW4Z8W3_9BACT</name>
<dbReference type="InterPro" id="IPR024453">
    <property type="entry name" value="Peptidase_C92"/>
</dbReference>
<dbReference type="RefSeq" id="WP_377088651.1">
    <property type="nucleotide sequence ID" value="NZ_JBHSJL010000014.1"/>
</dbReference>
<dbReference type="Pfam" id="PF05708">
    <property type="entry name" value="Peptidase_C92"/>
    <property type="match status" value="1"/>
</dbReference>
<dbReference type="SUPFAM" id="SSF54001">
    <property type="entry name" value="Cysteine proteinases"/>
    <property type="match status" value="1"/>
</dbReference>
<sequence>MVTGDLIFTQIGSPDNAISSVTEGYGGARVNHVGMLVETQLGKFVLEAFPPEVRLTHIHVYLNRSRWEGGGHRYIGARLKAQHRDLIEGALAYGMQQRDVPYDARYLPDESALYCSELIVDMFKHASGGVFFPESPMDFRDIATGEVHPAWVDYYGYFGMPVPEGKAGSNPGDMSKDEKLEVYHVSSNLTGLSI</sequence>
<evidence type="ECO:0000313" key="2">
    <source>
        <dbReference type="Proteomes" id="UP001597389"/>
    </source>
</evidence>
<reference evidence="2" key="1">
    <citation type="journal article" date="2019" name="Int. J. Syst. Evol. Microbiol.">
        <title>The Global Catalogue of Microorganisms (GCM) 10K type strain sequencing project: providing services to taxonomists for standard genome sequencing and annotation.</title>
        <authorList>
            <consortium name="The Broad Institute Genomics Platform"/>
            <consortium name="The Broad Institute Genome Sequencing Center for Infectious Disease"/>
            <person name="Wu L."/>
            <person name="Ma J."/>
        </authorList>
    </citation>
    <scope>NUCLEOTIDE SEQUENCE [LARGE SCALE GENOMIC DNA]</scope>
    <source>
        <strain evidence="2">CCUG 57942</strain>
    </source>
</reference>
<gene>
    <name evidence="1" type="ORF">ACFSW8_05875</name>
</gene>
<dbReference type="InterPro" id="IPR038765">
    <property type="entry name" value="Papain-like_cys_pep_sf"/>
</dbReference>
<keyword evidence="2" id="KW-1185">Reference proteome</keyword>
<dbReference type="EMBL" id="JBHUJB010000023">
    <property type="protein sequence ID" value="MFD2158419.1"/>
    <property type="molecule type" value="Genomic_DNA"/>
</dbReference>
<comment type="caution">
    <text evidence="1">The sequence shown here is derived from an EMBL/GenBank/DDBJ whole genome shotgun (WGS) entry which is preliminary data.</text>
</comment>